<feature type="transmembrane region" description="Helical" evidence="9">
    <location>
        <begin position="470"/>
        <end position="489"/>
    </location>
</feature>
<dbReference type="AlphaFoldDB" id="A0A084R066"/>
<dbReference type="STRING" id="1283841.A0A084R066"/>
<feature type="transmembrane region" description="Helical" evidence="9">
    <location>
        <begin position="332"/>
        <end position="355"/>
    </location>
</feature>
<name>A0A084R066_STAC4</name>
<reference evidence="10 11" key="1">
    <citation type="journal article" date="2014" name="BMC Genomics">
        <title>Comparative genome sequencing reveals chemotype-specific gene clusters in the toxigenic black mold Stachybotrys.</title>
        <authorList>
            <person name="Semeiks J."/>
            <person name="Borek D."/>
            <person name="Otwinowski Z."/>
            <person name="Grishin N.V."/>
        </authorList>
    </citation>
    <scope>NUCLEOTIDE SEQUENCE [LARGE SCALE GENOMIC DNA]</scope>
    <source>
        <strain evidence="10 11">IBT 40285</strain>
    </source>
</reference>
<feature type="transmembrane region" description="Helical" evidence="9">
    <location>
        <begin position="139"/>
        <end position="163"/>
    </location>
</feature>
<evidence type="ECO:0000256" key="9">
    <source>
        <dbReference type="SAM" id="Phobius"/>
    </source>
</evidence>
<evidence type="ECO:0000256" key="5">
    <source>
        <dbReference type="ARBA" id="ARBA00022989"/>
    </source>
</evidence>
<dbReference type="InterPro" id="IPR026030">
    <property type="entry name" value="Pur-cyt_permease_Fcy2/21/22"/>
</dbReference>
<comment type="similarity">
    <text evidence="2 7">Belongs to the purine-cytosine permease (2.A.39) family.</text>
</comment>
<feature type="transmembrane region" description="Helical" evidence="9">
    <location>
        <begin position="398"/>
        <end position="417"/>
    </location>
</feature>
<dbReference type="Proteomes" id="UP000028524">
    <property type="component" value="Unassembled WGS sequence"/>
</dbReference>
<evidence type="ECO:0000256" key="1">
    <source>
        <dbReference type="ARBA" id="ARBA00004141"/>
    </source>
</evidence>
<protein>
    <submittedName>
        <fullName evidence="10">Uncharacterized protein</fullName>
    </submittedName>
</protein>
<dbReference type="HOGENOM" id="CLU_026016_2_0_1"/>
<feature type="region of interest" description="Disordered" evidence="8">
    <location>
        <begin position="1"/>
        <end position="29"/>
    </location>
</feature>
<dbReference type="PIRSF" id="PIRSF002744">
    <property type="entry name" value="Pur-cyt_permease"/>
    <property type="match status" value="1"/>
</dbReference>
<dbReference type="Gene3D" id="1.10.4160.10">
    <property type="entry name" value="Hydantoin permease"/>
    <property type="match status" value="1"/>
</dbReference>
<dbReference type="OrthoDB" id="2116389at2759"/>
<evidence type="ECO:0000313" key="11">
    <source>
        <dbReference type="Proteomes" id="UP000028524"/>
    </source>
</evidence>
<dbReference type="GO" id="GO:0005886">
    <property type="term" value="C:plasma membrane"/>
    <property type="evidence" value="ECO:0007669"/>
    <property type="project" value="TreeGrafter"/>
</dbReference>
<keyword evidence="4 9" id="KW-0812">Transmembrane</keyword>
<dbReference type="PANTHER" id="PTHR31806:SF5">
    <property type="entry name" value="PURINE-CYTOSINE PERMEASE FCY21"/>
    <property type="match status" value="1"/>
</dbReference>
<keyword evidence="6 7" id="KW-0472">Membrane</keyword>
<organism evidence="10 11">
    <name type="scientific">Stachybotrys chlorohalonatus (strain IBT 40285)</name>
    <dbReference type="NCBI Taxonomy" id="1283841"/>
    <lineage>
        <taxon>Eukaryota</taxon>
        <taxon>Fungi</taxon>
        <taxon>Dikarya</taxon>
        <taxon>Ascomycota</taxon>
        <taxon>Pezizomycotina</taxon>
        <taxon>Sordariomycetes</taxon>
        <taxon>Hypocreomycetidae</taxon>
        <taxon>Hypocreales</taxon>
        <taxon>Stachybotryaceae</taxon>
        <taxon>Stachybotrys</taxon>
    </lineage>
</organism>
<keyword evidence="3 7" id="KW-0813">Transport</keyword>
<evidence type="ECO:0000256" key="6">
    <source>
        <dbReference type="ARBA" id="ARBA00023136"/>
    </source>
</evidence>
<dbReference type="EMBL" id="KL659401">
    <property type="protein sequence ID" value="KFA69601.1"/>
    <property type="molecule type" value="Genomic_DNA"/>
</dbReference>
<feature type="transmembrane region" description="Helical" evidence="9">
    <location>
        <begin position="239"/>
        <end position="257"/>
    </location>
</feature>
<comment type="subcellular location">
    <subcellularLocation>
        <location evidence="1">Membrane</location>
        <topology evidence="1">Multi-pass membrane protein</topology>
    </subcellularLocation>
</comment>
<dbReference type="OMA" id="WERWQWL"/>
<proteinExistence type="inferred from homology"/>
<evidence type="ECO:0000256" key="8">
    <source>
        <dbReference type="SAM" id="MobiDB-lite"/>
    </source>
</evidence>
<dbReference type="Pfam" id="PF02133">
    <property type="entry name" value="Transp_cyt_pur"/>
    <property type="match status" value="1"/>
</dbReference>
<accession>A0A084R066</accession>
<feature type="transmembrane region" description="Helical" evidence="9">
    <location>
        <begin position="70"/>
        <end position="89"/>
    </location>
</feature>
<feature type="transmembrane region" description="Helical" evidence="9">
    <location>
        <begin position="175"/>
        <end position="200"/>
    </location>
</feature>
<feature type="transmembrane region" description="Helical" evidence="9">
    <location>
        <begin position="206"/>
        <end position="227"/>
    </location>
</feature>
<evidence type="ECO:0000256" key="2">
    <source>
        <dbReference type="ARBA" id="ARBA00008974"/>
    </source>
</evidence>
<keyword evidence="11" id="KW-1185">Reference proteome</keyword>
<feature type="transmembrane region" description="Helical" evidence="9">
    <location>
        <begin position="438"/>
        <end position="458"/>
    </location>
</feature>
<evidence type="ECO:0000256" key="3">
    <source>
        <dbReference type="ARBA" id="ARBA00022448"/>
    </source>
</evidence>
<dbReference type="FunCoup" id="A0A084R066">
    <property type="interactions" value="36"/>
</dbReference>
<sequence length="492" mass="52523">MASFHKNLNAEKATPNPHPASLDDHSGSSQPVHGFSLAWHKVVSFVGVEVQGNDPIPADEQTDRRYIRLYTLWFSMNFNLISIVTGMSGPLGHGLSLRDSSLIILFFGLIWALSAPYLSSWGPMLGLRQMVHARYAFGLYGAAVPLVLNMATLAGYCIMDCILGGQVLSTINPTALSINAGIVITAIISVVIVFCGAGWIHVFDLYAWFPTLVGILVAVGCGGNNLYKQAETEPASASSVLSFAAVIAGFFLPWSAIASDFTVHFDRRSSWTAIFVPSYLGLTTGAIPLMIPGAAIAGAMPNVPSWADAYSTGDVGGVISAMLEQVGGFGGFLLVLLALGNIVGSLYALTLNWQALLQLARIRIPRVVYTVAATAVIIPVAITIAAEFFGSLNNFMKVIGYWPAALVAVVLLEHLIVRKGRPENYDLAQWEAAGGLPYGVAALAAAVYSFSLVIPGMSQNWFVGPFARRTGDIGFELAFALTSILYLPFRLA</sequence>
<dbReference type="InterPro" id="IPR001248">
    <property type="entry name" value="Pur-cyt_permease"/>
</dbReference>
<evidence type="ECO:0000256" key="7">
    <source>
        <dbReference type="PIRNR" id="PIRNR002744"/>
    </source>
</evidence>
<dbReference type="InParanoid" id="A0A084R066"/>
<evidence type="ECO:0000256" key="4">
    <source>
        <dbReference type="ARBA" id="ARBA00022692"/>
    </source>
</evidence>
<feature type="transmembrane region" description="Helical" evidence="9">
    <location>
        <begin position="101"/>
        <end position="119"/>
    </location>
</feature>
<dbReference type="GO" id="GO:0022857">
    <property type="term" value="F:transmembrane transporter activity"/>
    <property type="evidence" value="ECO:0007669"/>
    <property type="project" value="InterPro"/>
</dbReference>
<dbReference type="PANTHER" id="PTHR31806">
    <property type="entry name" value="PURINE-CYTOSINE PERMEASE FCY2-RELATED"/>
    <property type="match status" value="1"/>
</dbReference>
<evidence type="ECO:0000313" key="10">
    <source>
        <dbReference type="EMBL" id="KFA69601.1"/>
    </source>
</evidence>
<feature type="transmembrane region" description="Helical" evidence="9">
    <location>
        <begin position="367"/>
        <end position="386"/>
    </location>
</feature>
<keyword evidence="5 9" id="KW-1133">Transmembrane helix</keyword>
<gene>
    <name evidence="10" type="ORF">S40285_07459</name>
</gene>